<dbReference type="EMBL" id="CP019480">
    <property type="protein sequence ID" value="UQC89612.1"/>
    <property type="molecule type" value="Genomic_DNA"/>
</dbReference>
<dbReference type="Proteomes" id="UP000830671">
    <property type="component" value="Chromosome 8"/>
</dbReference>
<gene>
    <name evidence="2" type="ORF">CLUP02_15143</name>
</gene>
<evidence type="ECO:0000313" key="2">
    <source>
        <dbReference type="EMBL" id="UQC89612.1"/>
    </source>
</evidence>
<sequence length="454" mass="50920">MQRMHEEVALTRKSTDTPCLSHAHSLSESLEDIAAEQRVQLKGLQSFVTILQVIKSLCREPWLEIQPSEHAAKSWYGHWAVASRAMYPSLNPSMPSHNSLTHHFNYKMNRIHSHLSNEILASSNETSRRIALSYLQGAIPTACLIWVTQETNDEILARGPGPSLTSDYLHARTMLRPRLSLFSLPRSHLNMHSMLLSDSFTVHESQRNRTPTCLSGIHVRGTGRSPESFSNRPVLFPHPTWGDGRKAWTHENVGSFRSSVQQHEKNFAVEIRGYSRRDFFYQNGNVTCMLPPIIASGANTHSVRSHKPLSCGSAEQTNNRGDEHSARMKSSSCDNYENNLPPPSSSLYISSTYISLTACHDFPLTRWTKPLMKMGDTCTIALIPTAPGSPALRFLACDNYRSGVPLGSYLDQVQTAPFDRSTCLSSSNRLIRVLLLNAYSHCMSQLSPRFRGEK</sequence>
<organism evidence="2 3">
    <name type="scientific">Colletotrichum lupini</name>
    <dbReference type="NCBI Taxonomy" id="145971"/>
    <lineage>
        <taxon>Eukaryota</taxon>
        <taxon>Fungi</taxon>
        <taxon>Dikarya</taxon>
        <taxon>Ascomycota</taxon>
        <taxon>Pezizomycotina</taxon>
        <taxon>Sordariomycetes</taxon>
        <taxon>Hypocreomycetidae</taxon>
        <taxon>Glomerellales</taxon>
        <taxon>Glomerellaceae</taxon>
        <taxon>Colletotrichum</taxon>
        <taxon>Colletotrichum acutatum species complex</taxon>
    </lineage>
</organism>
<feature type="region of interest" description="Disordered" evidence="1">
    <location>
        <begin position="305"/>
        <end position="332"/>
    </location>
</feature>
<keyword evidence="3" id="KW-1185">Reference proteome</keyword>
<name>A0A9Q8T7F4_9PEZI</name>
<dbReference type="RefSeq" id="XP_049151213.1">
    <property type="nucleotide sequence ID" value="XM_049294067.1"/>
</dbReference>
<dbReference type="GeneID" id="73349077"/>
<accession>A0A9Q8T7F4</accession>
<evidence type="ECO:0000313" key="3">
    <source>
        <dbReference type="Proteomes" id="UP000830671"/>
    </source>
</evidence>
<dbReference type="KEGG" id="clup:CLUP02_15143"/>
<evidence type="ECO:0000256" key="1">
    <source>
        <dbReference type="SAM" id="MobiDB-lite"/>
    </source>
</evidence>
<reference evidence="2" key="1">
    <citation type="journal article" date="2021" name="Mol. Plant Microbe Interact.">
        <title>Complete Genome Sequence of the Plant-Pathogenic Fungus Colletotrichum lupini.</title>
        <authorList>
            <person name="Baroncelli R."/>
            <person name="Pensec F."/>
            <person name="Da Lio D."/>
            <person name="Boufleur T."/>
            <person name="Vicente I."/>
            <person name="Sarrocco S."/>
            <person name="Picot A."/>
            <person name="Baraldi E."/>
            <person name="Sukno S."/>
            <person name="Thon M."/>
            <person name="Le Floch G."/>
        </authorList>
    </citation>
    <scope>NUCLEOTIDE SEQUENCE</scope>
    <source>
        <strain evidence="2">IMI 504893</strain>
    </source>
</reference>
<dbReference type="AlphaFoldDB" id="A0A9Q8T7F4"/>
<protein>
    <submittedName>
        <fullName evidence="2">Uncharacterized protein</fullName>
    </submittedName>
</protein>
<proteinExistence type="predicted"/>